<evidence type="ECO:0000256" key="13">
    <source>
        <dbReference type="ARBA" id="ARBA00022777"/>
    </source>
</evidence>
<dbReference type="InterPro" id="IPR000623">
    <property type="entry name" value="Shikimate_kinase/TSH1"/>
</dbReference>
<protein>
    <recommendedName>
        <fullName evidence="6">shikimate kinase</fullName>
        <ecNumber evidence="6">2.7.1.71</ecNumber>
    </recommendedName>
</protein>
<dbReference type="PROSITE" id="PS01128">
    <property type="entry name" value="SHIKIMATE_KINASE"/>
    <property type="match status" value="1"/>
</dbReference>
<evidence type="ECO:0000256" key="6">
    <source>
        <dbReference type="ARBA" id="ARBA00012154"/>
    </source>
</evidence>
<comment type="subcellular location">
    <subcellularLocation>
        <location evidence="3">Plastid</location>
        <location evidence="3">Chloroplast</location>
    </subcellularLocation>
</comment>
<evidence type="ECO:0000256" key="9">
    <source>
        <dbReference type="ARBA" id="ARBA00022640"/>
    </source>
</evidence>
<evidence type="ECO:0000256" key="8">
    <source>
        <dbReference type="ARBA" id="ARBA00022605"/>
    </source>
</evidence>
<evidence type="ECO:0000256" key="16">
    <source>
        <dbReference type="ARBA" id="ARBA00022946"/>
    </source>
</evidence>
<keyword evidence="10" id="KW-0808">Transferase</keyword>
<dbReference type="CDD" id="cd00464">
    <property type="entry name" value="SK"/>
    <property type="match status" value="1"/>
</dbReference>
<dbReference type="GO" id="GO:0005524">
    <property type="term" value="F:ATP binding"/>
    <property type="evidence" value="ECO:0007669"/>
    <property type="project" value="UniProtKB-KW"/>
</dbReference>
<keyword evidence="14" id="KW-0067">ATP-binding</keyword>
<dbReference type="PRINTS" id="PR01100">
    <property type="entry name" value="SHIKIMTKNASE"/>
</dbReference>
<dbReference type="Gene3D" id="3.40.50.300">
    <property type="entry name" value="P-loop containing nucleotide triphosphate hydrolases"/>
    <property type="match status" value="1"/>
</dbReference>
<evidence type="ECO:0000256" key="1">
    <source>
        <dbReference type="ARBA" id="ARBA00001946"/>
    </source>
</evidence>
<dbReference type="GO" id="GO:0005829">
    <property type="term" value="C:cytosol"/>
    <property type="evidence" value="ECO:0007669"/>
    <property type="project" value="TreeGrafter"/>
</dbReference>
<dbReference type="InterPro" id="IPR023000">
    <property type="entry name" value="Shikimate_kinase_CS"/>
</dbReference>
<dbReference type="EMBL" id="SDRB02000112">
    <property type="protein sequence ID" value="THG23841.1"/>
    <property type="molecule type" value="Genomic_DNA"/>
</dbReference>
<comment type="similarity">
    <text evidence="5">Belongs to the shikimate kinase family.</text>
</comment>
<evidence type="ECO:0000256" key="11">
    <source>
        <dbReference type="ARBA" id="ARBA00022723"/>
    </source>
</evidence>
<keyword evidence="17" id="KW-0057">Aromatic amino acid biosynthesis</keyword>
<dbReference type="GO" id="GO:0009073">
    <property type="term" value="P:aromatic amino acid family biosynthetic process"/>
    <property type="evidence" value="ECO:0007669"/>
    <property type="project" value="UniProtKB-KW"/>
</dbReference>
<dbReference type="PANTHER" id="PTHR21087:SF16">
    <property type="entry name" value="SHIKIMATE KINASE 1, CHLOROPLASTIC"/>
    <property type="match status" value="1"/>
</dbReference>
<dbReference type="GO" id="GO:0046872">
    <property type="term" value="F:metal ion binding"/>
    <property type="evidence" value="ECO:0007669"/>
    <property type="project" value="UniProtKB-KW"/>
</dbReference>
<dbReference type="HAMAP" id="MF_00109">
    <property type="entry name" value="Shikimate_kinase"/>
    <property type="match status" value="1"/>
</dbReference>
<keyword evidence="15" id="KW-0460">Magnesium</keyword>
<dbReference type="FunFam" id="3.40.50.300:FF:000822">
    <property type="entry name" value="Shikimate kinase, chloroplastic"/>
    <property type="match status" value="1"/>
</dbReference>
<sequence length="398" mass="44000">MEAKLAQSLQFSTTCIDSEKMVRKPSGLLLFSPRASDQKRLQVRISSHLQPTRTASWHKPAALKVSCSYKNFPAVWVKASGTLKGKAILEPKCKAEAHLRLKMRVATCLSSHGKPTRPKAIKVPSKTYPVFIPSSGPIKFRCFCFEPLEHNSILKSGSFPASFDEAMTLKNKSEEIEPYLNGRCIYLVGMMGSGKTTIGRILSEVLGYSFFDCDTLIEHTVGGTSVAEIFKLYGESFFRDNETEVLQKLSLMHRLVVSTGGGAVIRPINWKYMQKGISVWLDVPLEALARRIAAIGTESRPLLHHDSGDAYAKAFNRLSTLLEERGEAYANANARVSLENIASKLGYIDVCNLTPTVIAIEKDSDAVKEALDPLSEVGCANKWSSQPYVSRHMVSVHE</sequence>
<dbReference type="InterPro" id="IPR031322">
    <property type="entry name" value="Shikimate/glucono_kinase"/>
</dbReference>
<keyword evidence="9" id="KW-0934">Plastid</keyword>
<name>A0A4S4F2V4_CAMSN</name>
<evidence type="ECO:0000256" key="12">
    <source>
        <dbReference type="ARBA" id="ARBA00022741"/>
    </source>
</evidence>
<gene>
    <name evidence="19" type="ORF">TEA_027996</name>
</gene>
<keyword evidence="8" id="KW-0028">Amino-acid biosynthesis</keyword>
<dbReference type="Proteomes" id="UP000306102">
    <property type="component" value="Unassembled WGS sequence"/>
</dbReference>
<evidence type="ECO:0000313" key="19">
    <source>
        <dbReference type="EMBL" id="THG23841.1"/>
    </source>
</evidence>
<evidence type="ECO:0000256" key="2">
    <source>
        <dbReference type="ARBA" id="ARBA00002641"/>
    </source>
</evidence>
<keyword evidence="16" id="KW-0809">Transit peptide</keyword>
<dbReference type="GO" id="GO:0008652">
    <property type="term" value="P:amino acid biosynthetic process"/>
    <property type="evidence" value="ECO:0007669"/>
    <property type="project" value="UniProtKB-KW"/>
</dbReference>
<dbReference type="GO" id="GO:0009423">
    <property type="term" value="P:chorismate biosynthetic process"/>
    <property type="evidence" value="ECO:0007669"/>
    <property type="project" value="UniProtKB-UniPathway"/>
</dbReference>
<dbReference type="STRING" id="542762.A0A4S4F2V4"/>
<comment type="catalytic activity">
    <reaction evidence="18">
        <text>shikimate + ATP = 3-phosphoshikimate + ADP + H(+)</text>
        <dbReference type="Rhea" id="RHEA:13121"/>
        <dbReference type="ChEBI" id="CHEBI:15378"/>
        <dbReference type="ChEBI" id="CHEBI:30616"/>
        <dbReference type="ChEBI" id="CHEBI:36208"/>
        <dbReference type="ChEBI" id="CHEBI:145989"/>
        <dbReference type="ChEBI" id="CHEBI:456216"/>
        <dbReference type="EC" id="2.7.1.71"/>
    </reaction>
</comment>
<evidence type="ECO:0000313" key="20">
    <source>
        <dbReference type="Proteomes" id="UP000306102"/>
    </source>
</evidence>
<comment type="cofactor">
    <cofactor evidence="1">
        <name>Mg(2+)</name>
        <dbReference type="ChEBI" id="CHEBI:18420"/>
    </cofactor>
</comment>
<keyword evidence="7" id="KW-0150">Chloroplast</keyword>
<dbReference type="InterPro" id="IPR027417">
    <property type="entry name" value="P-loop_NTPase"/>
</dbReference>
<comment type="function">
    <text evidence="2">Catalyzes the specific phosphorylation of the 3-hydroxyl group of shikimic acid using ATP as a cosubstrate.</text>
</comment>
<comment type="caution">
    <text evidence="19">The sequence shown here is derived from an EMBL/GenBank/DDBJ whole genome shotgun (WGS) entry which is preliminary data.</text>
</comment>
<keyword evidence="11" id="KW-0479">Metal-binding</keyword>
<dbReference type="SUPFAM" id="SSF52540">
    <property type="entry name" value="P-loop containing nucleoside triphosphate hydrolases"/>
    <property type="match status" value="1"/>
</dbReference>
<evidence type="ECO:0000256" key="15">
    <source>
        <dbReference type="ARBA" id="ARBA00022842"/>
    </source>
</evidence>
<dbReference type="AlphaFoldDB" id="A0A4S4F2V4"/>
<dbReference type="EC" id="2.7.1.71" evidence="6"/>
<keyword evidence="12" id="KW-0547">Nucleotide-binding</keyword>
<comment type="pathway">
    <text evidence="4">Metabolic intermediate biosynthesis; chorismate biosynthesis; chorismate from D-erythrose 4-phosphate and phosphoenolpyruvate: step 5/7.</text>
</comment>
<evidence type="ECO:0000256" key="5">
    <source>
        <dbReference type="ARBA" id="ARBA00006997"/>
    </source>
</evidence>
<reference evidence="19 20" key="1">
    <citation type="journal article" date="2018" name="Proc. Natl. Acad. Sci. U.S.A.">
        <title>Draft genome sequence of Camellia sinensis var. sinensis provides insights into the evolution of the tea genome and tea quality.</title>
        <authorList>
            <person name="Wei C."/>
            <person name="Yang H."/>
            <person name="Wang S."/>
            <person name="Zhao J."/>
            <person name="Liu C."/>
            <person name="Gao L."/>
            <person name="Xia E."/>
            <person name="Lu Y."/>
            <person name="Tai Y."/>
            <person name="She G."/>
            <person name="Sun J."/>
            <person name="Cao H."/>
            <person name="Tong W."/>
            <person name="Gao Q."/>
            <person name="Li Y."/>
            <person name="Deng W."/>
            <person name="Jiang X."/>
            <person name="Wang W."/>
            <person name="Chen Q."/>
            <person name="Zhang S."/>
            <person name="Li H."/>
            <person name="Wu J."/>
            <person name="Wang P."/>
            <person name="Li P."/>
            <person name="Shi C."/>
            <person name="Zheng F."/>
            <person name="Jian J."/>
            <person name="Huang B."/>
            <person name="Shan D."/>
            <person name="Shi M."/>
            <person name="Fang C."/>
            <person name="Yue Y."/>
            <person name="Li F."/>
            <person name="Li D."/>
            <person name="Wei S."/>
            <person name="Han B."/>
            <person name="Jiang C."/>
            <person name="Yin Y."/>
            <person name="Xia T."/>
            <person name="Zhang Z."/>
            <person name="Bennetzen J.L."/>
            <person name="Zhao S."/>
            <person name="Wan X."/>
        </authorList>
    </citation>
    <scope>NUCLEOTIDE SEQUENCE [LARGE SCALE GENOMIC DNA]</scope>
    <source>
        <strain evidence="20">cv. Shuchazao</strain>
        <tissue evidence="19">Leaf</tissue>
    </source>
</reference>
<dbReference type="GO" id="GO:0009507">
    <property type="term" value="C:chloroplast"/>
    <property type="evidence" value="ECO:0007669"/>
    <property type="project" value="UniProtKB-SubCell"/>
</dbReference>
<evidence type="ECO:0000256" key="10">
    <source>
        <dbReference type="ARBA" id="ARBA00022679"/>
    </source>
</evidence>
<dbReference type="Pfam" id="PF01202">
    <property type="entry name" value="SKI"/>
    <property type="match status" value="1"/>
</dbReference>
<evidence type="ECO:0000256" key="4">
    <source>
        <dbReference type="ARBA" id="ARBA00004842"/>
    </source>
</evidence>
<keyword evidence="13" id="KW-0418">Kinase</keyword>
<accession>A0A4S4F2V4</accession>
<organism evidence="19 20">
    <name type="scientific">Camellia sinensis var. sinensis</name>
    <name type="common">China tea</name>
    <dbReference type="NCBI Taxonomy" id="542762"/>
    <lineage>
        <taxon>Eukaryota</taxon>
        <taxon>Viridiplantae</taxon>
        <taxon>Streptophyta</taxon>
        <taxon>Embryophyta</taxon>
        <taxon>Tracheophyta</taxon>
        <taxon>Spermatophyta</taxon>
        <taxon>Magnoliopsida</taxon>
        <taxon>eudicotyledons</taxon>
        <taxon>Gunneridae</taxon>
        <taxon>Pentapetalae</taxon>
        <taxon>asterids</taxon>
        <taxon>Ericales</taxon>
        <taxon>Theaceae</taxon>
        <taxon>Camellia</taxon>
    </lineage>
</organism>
<evidence type="ECO:0000256" key="17">
    <source>
        <dbReference type="ARBA" id="ARBA00023141"/>
    </source>
</evidence>
<evidence type="ECO:0000256" key="14">
    <source>
        <dbReference type="ARBA" id="ARBA00022840"/>
    </source>
</evidence>
<evidence type="ECO:0000256" key="7">
    <source>
        <dbReference type="ARBA" id="ARBA00022528"/>
    </source>
</evidence>
<dbReference type="GO" id="GO:0019632">
    <property type="term" value="P:shikimate metabolic process"/>
    <property type="evidence" value="ECO:0007669"/>
    <property type="project" value="UniProtKB-ARBA"/>
</dbReference>
<dbReference type="UniPathway" id="UPA00053">
    <property type="reaction ID" value="UER00088"/>
</dbReference>
<evidence type="ECO:0000256" key="18">
    <source>
        <dbReference type="ARBA" id="ARBA00048567"/>
    </source>
</evidence>
<proteinExistence type="inferred from homology"/>
<dbReference type="PANTHER" id="PTHR21087">
    <property type="entry name" value="SHIKIMATE KINASE"/>
    <property type="match status" value="1"/>
</dbReference>
<dbReference type="GO" id="GO:0004765">
    <property type="term" value="F:shikimate kinase activity"/>
    <property type="evidence" value="ECO:0007669"/>
    <property type="project" value="UniProtKB-EC"/>
</dbReference>
<evidence type="ECO:0000256" key="3">
    <source>
        <dbReference type="ARBA" id="ARBA00004229"/>
    </source>
</evidence>
<keyword evidence="20" id="KW-1185">Reference proteome</keyword>